<feature type="domain" description="CR-type" evidence="14">
    <location>
        <begin position="132"/>
        <end position="210"/>
    </location>
</feature>
<comment type="subcellular location">
    <subcellularLocation>
        <location evidence="11">Cytoplasm</location>
    </subcellularLocation>
</comment>
<feature type="domain" description="J" evidence="13">
    <location>
        <begin position="5"/>
        <end position="69"/>
    </location>
</feature>
<comment type="caution">
    <text evidence="15">The sequence shown here is derived from an EMBL/GenBank/DDBJ whole genome shotgun (WGS) entry which is preliminary data.</text>
</comment>
<dbReference type="InterPro" id="IPR012724">
    <property type="entry name" value="DnaJ"/>
</dbReference>
<dbReference type="InterPro" id="IPR018253">
    <property type="entry name" value="DnaJ_domain_CS"/>
</dbReference>
<dbReference type="PROSITE" id="PS50076">
    <property type="entry name" value="DNAJ_2"/>
    <property type="match status" value="1"/>
</dbReference>
<dbReference type="NCBIfam" id="TIGR02349">
    <property type="entry name" value="DnaJ_bact"/>
    <property type="match status" value="1"/>
</dbReference>
<dbReference type="EMBL" id="MKGN01000020">
    <property type="protein sequence ID" value="PHN16184.1"/>
    <property type="molecule type" value="Genomic_DNA"/>
</dbReference>
<keyword evidence="4 11" id="KW-0677">Repeat</keyword>
<dbReference type="InterPro" id="IPR001305">
    <property type="entry name" value="HSP_DnaJ_Cys-rich_dom"/>
</dbReference>
<feature type="binding site" evidence="11">
    <location>
        <position position="187"/>
    </location>
    <ligand>
        <name>Zn(2+)</name>
        <dbReference type="ChEBI" id="CHEBI:29105"/>
        <label>2</label>
    </ligand>
</feature>
<dbReference type="HAMAP" id="MF_01152">
    <property type="entry name" value="DnaJ"/>
    <property type="match status" value="1"/>
</dbReference>
<evidence type="ECO:0000256" key="11">
    <source>
        <dbReference type="HAMAP-Rule" id="MF_01152"/>
    </source>
</evidence>
<dbReference type="Gene3D" id="2.60.260.20">
    <property type="entry name" value="Urease metallochaperone UreE, N-terminal domain"/>
    <property type="match status" value="2"/>
</dbReference>
<feature type="binding site" evidence="11">
    <location>
        <position position="148"/>
    </location>
    <ligand>
        <name>Zn(2+)</name>
        <dbReference type="ChEBI" id="CHEBI:29105"/>
        <label>1</label>
    </ligand>
</feature>
<dbReference type="Pfam" id="PF00684">
    <property type="entry name" value="DnaJ_CXXCXGXG"/>
    <property type="match status" value="1"/>
</dbReference>
<keyword evidence="7 11" id="KW-0346">Stress response</keyword>
<dbReference type="GO" id="GO:0009408">
    <property type="term" value="P:response to heat"/>
    <property type="evidence" value="ECO:0007669"/>
    <property type="project" value="InterPro"/>
</dbReference>
<feature type="repeat" description="CXXCXGXG motif" evidence="11">
    <location>
        <begin position="198"/>
        <end position="205"/>
    </location>
</feature>
<comment type="domain">
    <text evidence="11">The J domain is necessary and sufficient to stimulate DnaK ATPase activity. Zinc center 1 plays an important role in the autonomous, DnaK-independent chaperone activity of DnaJ. Zinc center 2 is essential for interaction with DnaK and for DnaJ activity.</text>
</comment>
<dbReference type="PANTHER" id="PTHR43096:SF48">
    <property type="entry name" value="CHAPERONE PROTEIN DNAJ"/>
    <property type="match status" value="1"/>
</dbReference>
<dbReference type="InterPro" id="IPR008971">
    <property type="entry name" value="HSP40/DnaJ_pept-bd"/>
</dbReference>
<evidence type="ECO:0000259" key="14">
    <source>
        <dbReference type="PROSITE" id="PS51188"/>
    </source>
</evidence>
<evidence type="ECO:0000256" key="3">
    <source>
        <dbReference type="ARBA" id="ARBA00022723"/>
    </source>
</evidence>
<dbReference type="FunFam" id="2.60.260.20:FF:000005">
    <property type="entry name" value="Chaperone protein dnaJ 1, mitochondrial"/>
    <property type="match status" value="1"/>
</dbReference>
<feature type="binding site" evidence="11">
    <location>
        <position position="198"/>
    </location>
    <ligand>
        <name>Zn(2+)</name>
        <dbReference type="ChEBI" id="CHEBI:29105"/>
        <label>1</label>
    </ligand>
</feature>
<proteinExistence type="inferred from homology"/>
<feature type="zinc finger region" description="CR-type" evidence="12">
    <location>
        <begin position="132"/>
        <end position="210"/>
    </location>
</feature>
<comment type="subunit">
    <text evidence="11">Homodimer.</text>
</comment>
<organism evidence="15 16">
    <name type="scientific">Candidatus Tremblayella phenacoccinincola</name>
    <dbReference type="NCBI Taxonomy" id="1010676"/>
    <lineage>
        <taxon>Bacteria</taxon>
        <taxon>Pseudomonadati</taxon>
        <taxon>Pseudomonadota</taxon>
        <taxon>Betaproteobacteria</taxon>
        <taxon>Candidatus Tremblayella</taxon>
    </lineage>
</organism>
<name>A0A2G0V6T6_9PROT</name>
<gene>
    <name evidence="11 15" type="primary">dnaJ</name>
    <name evidence="15" type="ORF">TPPER_00225</name>
</gene>
<dbReference type="SMART" id="SM00271">
    <property type="entry name" value="DnaJ"/>
    <property type="match status" value="1"/>
</dbReference>
<dbReference type="PROSITE" id="PS51188">
    <property type="entry name" value="ZF_CR"/>
    <property type="match status" value="1"/>
</dbReference>
<evidence type="ECO:0000256" key="9">
    <source>
        <dbReference type="ARBA" id="ARBA00061004"/>
    </source>
</evidence>
<comment type="cofactor">
    <cofactor evidence="11">
        <name>Zn(2+)</name>
        <dbReference type="ChEBI" id="CHEBI:29105"/>
    </cofactor>
    <text evidence="11">Binds 2 Zn(2+) ions per monomer.</text>
</comment>
<comment type="function">
    <text evidence="11">Participates actively in the response to hyperosmotic and heat shock by preventing the aggregation of stress-denatured proteins and by disaggregating proteins, also in an autonomous, DnaK-independent fashion. Unfolded proteins bind initially to DnaJ; upon interaction with the DnaJ-bound protein, DnaK hydrolyzes its bound ATP, resulting in the formation of a stable complex. GrpE releases ADP from DnaK; ATP binding to DnaK triggers the release of the substrate protein, thus completing the reaction cycle. Several rounds of ATP-dependent interactions between DnaJ, DnaK and GrpE are required for fully efficient folding. Also involved, together with DnaK and GrpE, in the DNA replication of plasmids through activation of initiation proteins.</text>
</comment>
<dbReference type="InterPro" id="IPR036869">
    <property type="entry name" value="J_dom_sf"/>
</dbReference>
<evidence type="ECO:0000313" key="15">
    <source>
        <dbReference type="EMBL" id="PHN16184.1"/>
    </source>
</evidence>
<feature type="repeat" description="CXXCXGXG motif" evidence="11">
    <location>
        <begin position="184"/>
        <end position="191"/>
    </location>
</feature>
<keyword evidence="6 11" id="KW-0862">Zinc</keyword>
<dbReference type="InterPro" id="IPR002939">
    <property type="entry name" value="DnaJ_C"/>
</dbReference>
<dbReference type="Gene3D" id="2.10.230.10">
    <property type="entry name" value="Heat shock protein DnaJ, cysteine-rich domain"/>
    <property type="match status" value="1"/>
</dbReference>
<dbReference type="GO" id="GO:0042026">
    <property type="term" value="P:protein refolding"/>
    <property type="evidence" value="ECO:0007669"/>
    <property type="project" value="TreeGrafter"/>
</dbReference>
<dbReference type="AlphaFoldDB" id="A0A2G0V6T6"/>
<keyword evidence="2 11" id="KW-0235">DNA replication</keyword>
<dbReference type="CDD" id="cd10747">
    <property type="entry name" value="DnaJ_C"/>
    <property type="match status" value="1"/>
</dbReference>
<evidence type="ECO:0000256" key="5">
    <source>
        <dbReference type="ARBA" id="ARBA00022771"/>
    </source>
</evidence>
<feature type="binding site" evidence="11">
    <location>
        <position position="201"/>
    </location>
    <ligand>
        <name>Zn(2+)</name>
        <dbReference type="ChEBI" id="CHEBI:29105"/>
        <label>1</label>
    </ligand>
</feature>
<keyword evidence="5 11" id="KW-0863">Zinc-finger</keyword>
<evidence type="ECO:0000256" key="10">
    <source>
        <dbReference type="ARBA" id="ARBA00067609"/>
    </source>
</evidence>
<dbReference type="GO" id="GO:0051082">
    <property type="term" value="F:unfolded protein binding"/>
    <property type="evidence" value="ECO:0007669"/>
    <property type="project" value="UniProtKB-UniRule"/>
</dbReference>
<reference evidence="15 16" key="1">
    <citation type="journal article" date="2017" name="ISME J.">
        <title>Tremblaya phenacola PPER: an evolutionary beta-gammaproteobacterium collage.</title>
        <authorList>
            <person name="Gil R."/>
            <person name="Vargas-Chavez C."/>
            <person name="Lopez-Madrigal S."/>
            <person name="Santos-Garcia D."/>
            <person name="Latorre A."/>
            <person name="Moya A."/>
        </authorList>
    </citation>
    <scope>NUCLEOTIDE SEQUENCE [LARGE SCALE GENOMIC DNA]</scope>
    <source>
        <strain evidence="15 16">PPER</strain>
    </source>
</reference>
<dbReference type="GO" id="GO:0005524">
    <property type="term" value="F:ATP binding"/>
    <property type="evidence" value="ECO:0007669"/>
    <property type="project" value="InterPro"/>
</dbReference>
<dbReference type="NCBIfam" id="NF008035">
    <property type="entry name" value="PRK10767.1"/>
    <property type="match status" value="1"/>
</dbReference>
<dbReference type="Pfam" id="PF00226">
    <property type="entry name" value="DnaJ"/>
    <property type="match status" value="1"/>
</dbReference>
<dbReference type="FunFam" id="2.10.230.10:FF:000002">
    <property type="entry name" value="Molecular chaperone DnaJ"/>
    <property type="match status" value="1"/>
</dbReference>
<feature type="repeat" description="CXXCXGXG motif" evidence="11">
    <location>
        <begin position="162"/>
        <end position="169"/>
    </location>
</feature>
<sequence length="370" mass="41004">MSERDYYEVLGLDRKSSDEEIKKSYRKLAMKYHPDRNADSSSEACFKEVKRAYEVLSDRRKRALYDQYGHSLGEQSAAGDMGHGFGGFTGTVEDIFADFFGGSSSNRRKKRVNRGTDVFAKAELSLEEAIRGHEVKVHLSRHILCNACNGAGTKAGTKPKTCTSCAGLGVNHISQGFFSIQQPCTSCHGVGTVITNPCVSCKGSGRIKERKRLSVKIPSGIESGMKVRVSGHGDVSFSGIYGDLFVEVNVKQHQLYERNGSDLHCHVPIKFTVAALGGDISIPTLLGSNVTFNIPEGTQNNRIFRVKDKGAKSIRSNMNGSLYVHVLIEVPIKLSEYQRSILMEFERATRDELKHSPMQKSWLEKLKAHH</sequence>
<feature type="binding site" evidence="11">
    <location>
        <position position="165"/>
    </location>
    <ligand>
        <name>Zn(2+)</name>
        <dbReference type="ChEBI" id="CHEBI:29105"/>
        <label>2</label>
    </ligand>
</feature>
<evidence type="ECO:0000256" key="4">
    <source>
        <dbReference type="ARBA" id="ARBA00022737"/>
    </source>
</evidence>
<keyword evidence="1 11" id="KW-0963">Cytoplasm</keyword>
<keyword evidence="3 11" id="KW-0479">Metal-binding</keyword>
<dbReference type="PROSITE" id="PS00636">
    <property type="entry name" value="DNAJ_1"/>
    <property type="match status" value="1"/>
</dbReference>
<evidence type="ECO:0000313" key="16">
    <source>
        <dbReference type="Proteomes" id="UP000222818"/>
    </source>
</evidence>
<dbReference type="PRINTS" id="PR00625">
    <property type="entry name" value="JDOMAIN"/>
</dbReference>
<dbReference type="CDD" id="cd10719">
    <property type="entry name" value="DnaJ_zf"/>
    <property type="match status" value="1"/>
</dbReference>
<dbReference type="GO" id="GO:0005737">
    <property type="term" value="C:cytoplasm"/>
    <property type="evidence" value="ECO:0007669"/>
    <property type="project" value="UniProtKB-SubCell"/>
</dbReference>
<evidence type="ECO:0000256" key="6">
    <source>
        <dbReference type="ARBA" id="ARBA00022833"/>
    </source>
</evidence>
<accession>A0A2G0V6T6</accession>
<feature type="repeat" description="CXXCXGXG motif" evidence="11">
    <location>
        <begin position="145"/>
        <end position="152"/>
    </location>
</feature>
<dbReference type="SUPFAM" id="SSF49493">
    <property type="entry name" value="HSP40/DnaJ peptide-binding domain"/>
    <property type="match status" value="2"/>
</dbReference>
<dbReference type="SUPFAM" id="SSF46565">
    <property type="entry name" value="Chaperone J-domain"/>
    <property type="match status" value="1"/>
</dbReference>
<keyword evidence="16" id="KW-1185">Reference proteome</keyword>
<feature type="binding site" evidence="11">
    <location>
        <position position="184"/>
    </location>
    <ligand>
        <name>Zn(2+)</name>
        <dbReference type="ChEBI" id="CHEBI:29105"/>
        <label>2</label>
    </ligand>
</feature>
<dbReference type="CDD" id="cd06257">
    <property type="entry name" value="DnaJ"/>
    <property type="match status" value="1"/>
</dbReference>
<feature type="binding site" evidence="11">
    <location>
        <position position="162"/>
    </location>
    <ligand>
        <name>Zn(2+)</name>
        <dbReference type="ChEBI" id="CHEBI:29105"/>
        <label>2</label>
    </ligand>
</feature>
<dbReference type="PANTHER" id="PTHR43096">
    <property type="entry name" value="DNAJ HOMOLOG 1, MITOCHONDRIAL-RELATED"/>
    <property type="match status" value="1"/>
</dbReference>
<evidence type="ECO:0000256" key="1">
    <source>
        <dbReference type="ARBA" id="ARBA00022490"/>
    </source>
</evidence>
<dbReference type="Pfam" id="PF01556">
    <property type="entry name" value="DnaJ_C"/>
    <property type="match status" value="1"/>
</dbReference>
<dbReference type="OrthoDB" id="9779889at2"/>
<dbReference type="GO" id="GO:0008270">
    <property type="term" value="F:zinc ion binding"/>
    <property type="evidence" value="ECO:0007669"/>
    <property type="project" value="UniProtKB-UniRule"/>
</dbReference>
<evidence type="ECO:0000259" key="13">
    <source>
        <dbReference type="PROSITE" id="PS50076"/>
    </source>
</evidence>
<protein>
    <recommendedName>
        <fullName evidence="10 11">Chaperone protein DnaJ</fullName>
    </recommendedName>
</protein>
<dbReference type="Proteomes" id="UP000222818">
    <property type="component" value="Unassembled WGS sequence"/>
</dbReference>
<dbReference type="SUPFAM" id="SSF57938">
    <property type="entry name" value="DnaJ/Hsp40 cysteine-rich domain"/>
    <property type="match status" value="1"/>
</dbReference>
<evidence type="ECO:0000256" key="2">
    <source>
        <dbReference type="ARBA" id="ARBA00022705"/>
    </source>
</evidence>
<evidence type="ECO:0000256" key="12">
    <source>
        <dbReference type="PROSITE-ProRule" id="PRU00546"/>
    </source>
</evidence>
<dbReference type="GO" id="GO:0031072">
    <property type="term" value="F:heat shock protein binding"/>
    <property type="evidence" value="ECO:0007669"/>
    <property type="project" value="InterPro"/>
</dbReference>
<keyword evidence="8 11" id="KW-0143">Chaperone</keyword>
<feature type="binding site" evidence="11">
    <location>
        <position position="145"/>
    </location>
    <ligand>
        <name>Zn(2+)</name>
        <dbReference type="ChEBI" id="CHEBI:29105"/>
        <label>1</label>
    </ligand>
</feature>
<evidence type="ECO:0000256" key="7">
    <source>
        <dbReference type="ARBA" id="ARBA00023016"/>
    </source>
</evidence>
<dbReference type="RefSeq" id="WP_099336942.1">
    <property type="nucleotide sequence ID" value="NZ_MKGN01000020.1"/>
</dbReference>
<dbReference type="InterPro" id="IPR036410">
    <property type="entry name" value="HSP_DnaJ_Cys-rich_dom_sf"/>
</dbReference>
<dbReference type="Gene3D" id="1.10.287.110">
    <property type="entry name" value="DnaJ domain"/>
    <property type="match status" value="1"/>
</dbReference>
<dbReference type="InterPro" id="IPR001623">
    <property type="entry name" value="DnaJ_domain"/>
</dbReference>
<comment type="similarity">
    <text evidence="9 11">Belongs to the DnaJ family.</text>
</comment>
<evidence type="ECO:0000256" key="8">
    <source>
        <dbReference type="ARBA" id="ARBA00023186"/>
    </source>
</evidence>
<dbReference type="GO" id="GO:0006260">
    <property type="term" value="P:DNA replication"/>
    <property type="evidence" value="ECO:0007669"/>
    <property type="project" value="UniProtKB-KW"/>
</dbReference>